<evidence type="ECO:0000313" key="2">
    <source>
        <dbReference type="EMBL" id="GBG87557.1"/>
    </source>
</evidence>
<comment type="caution">
    <text evidence="2">The sequence shown here is derived from an EMBL/GenBank/DDBJ whole genome shotgun (WGS) entry which is preliminary data.</text>
</comment>
<dbReference type="EMBL" id="BFEA01000620">
    <property type="protein sequence ID" value="GBG87557.1"/>
    <property type="molecule type" value="Genomic_DNA"/>
</dbReference>
<evidence type="ECO:0000313" key="3">
    <source>
        <dbReference type="Proteomes" id="UP000265515"/>
    </source>
</evidence>
<keyword evidence="3" id="KW-1185">Reference proteome</keyword>
<gene>
    <name evidence="2" type="ORF">CBR_g45615</name>
</gene>
<proteinExistence type="predicted"/>
<feature type="region of interest" description="Disordered" evidence="1">
    <location>
        <begin position="1"/>
        <end position="24"/>
    </location>
</feature>
<dbReference type="AlphaFoldDB" id="A0A388LZ11"/>
<sequence>MEAVHTPPADQDMGIQNDRAPVPNDNYLEDGQVKEMVRACHEHDILPANIDGGTMEVNGREVTFVLNSLIDELKVRWLKSRTIMVISREGARFLPRRVKEDVIRAYEDGWIRDDAFGASFKRGRIKVESTNIASYIPKAQEVTDWMLAKKTDFFDLAGTTYWTDFKPWMTRVEARDWRKTIDESIFWVVAIGVPLDEMVFLQDHVERAIGRIVKAHIPEADETDPKLVNLRFDIDPSRKEYMKDKIWVKTCQGDLMEVRMASADSEWCKRSYLDPTDRRLAHEWAGLKSPHGISVG</sequence>
<name>A0A388LZ11_CHABU</name>
<organism evidence="2 3">
    <name type="scientific">Chara braunii</name>
    <name type="common">Braun's stonewort</name>
    <dbReference type="NCBI Taxonomy" id="69332"/>
    <lineage>
        <taxon>Eukaryota</taxon>
        <taxon>Viridiplantae</taxon>
        <taxon>Streptophyta</taxon>
        <taxon>Charophyceae</taxon>
        <taxon>Charales</taxon>
        <taxon>Characeae</taxon>
        <taxon>Chara</taxon>
    </lineage>
</organism>
<evidence type="ECO:0000256" key="1">
    <source>
        <dbReference type="SAM" id="MobiDB-lite"/>
    </source>
</evidence>
<reference evidence="2 3" key="1">
    <citation type="journal article" date="2018" name="Cell">
        <title>The Chara Genome: Secondary Complexity and Implications for Plant Terrestrialization.</title>
        <authorList>
            <person name="Nishiyama T."/>
            <person name="Sakayama H."/>
            <person name="Vries J.D."/>
            <person name="Buschmann H."/>
            <person name="Saint-Marcoux D."/>
            <person name="Ullrich K.K."/>
            <person name="Haas F.B."/>
            <person name="Vanderstraeten L."/>
            <person name="Becker D."/>
            <person name="Lang D."/>
            <person name="Vosolsobe S."/>
            <person name="Rombauts S."/>
            <person name="Wilhelmsson P.K.I."/>
            <person name="Janitza P."/>
            <person name="Kern R."/>
            <person name="Heyl A."/>
            <person name="Rumpler F."/>
            <person name="Villalobos L.I.A.C."/>
            <person name="Clay J.M."/>
            <person name="Skokan R."/>
            <person name="Toyoda A."/>
            <person name="Suzuki Y."/>
            <person name="Kagoshima H."/>
            <person name="Schijlen E."/>
            <person name="Tajeshwar N."/>
            <person name="Catarino B."/>
            <person name="Hetherington A.J."/>
            <person name="Saltykova A."/>
            <person name="Bonnot C."/>
            <person name="Breuninger H."/>
            <person name="Symeonidi A."/>
            <person name="Radhakrishnan G.V."/>
            <person name="Van Nieuwerburgh F."/>
            <person name="Deforce D."/>
            <person name="Chang C."/>
            <person name="Karol K.G."/>
            <person name="Hedrich R."/>
            <person name="Ulvskov P."/>
            <person name="Glockner G."/>
            <person name="Delwiche C.F."/>
            <person name="Petrasek J."/>
            <person name="Van de Peer Y."/>
            <person name="Friml J."/>
            <person name="Beilby M."/>
            <person name="Dolan L."/>
            <person name="Kohara Y."/>
            <person name="Sugano S."/>
            <person name="Fujiyama A."/>
            <person name="Delaux P.-M."/>
            <person name="Quint M."/>
            <person name="TheiBen G."/>
            <person name="Hagemann M."/>
            <person name="Harholt J."/>
            <person name="Dunand C."/>
            <person name="Zachgo S."/>
            <person name="Langdale J."/>
            <person name="Maumus F."/>
            <person name="Straeten D.V.D."/>
            <person name="Gould S.B."/>
            <person name="Rensing S.A."/>
        </authorList>
    </citation>
    <scope>NUCLEOTIDE SEQUENCE [LARGE SCALE GENOMIC DNA]</scope>
    <source>
        <strain evidence="2 3">S276</strain>
    </source>
</reference>
<dbReference type="Proteomes" id="UP000265515">
    <property type="component" value="Unassembled WGS sequence"/>
</dbReference>
<protein>
    <submittedName>
        <fullName evidence="2">Uncharacterized protein</fullName>
    </submittedName>
</protein>
<dbReference type="Gramene" id="GBG87557">
    <property type="protein sequence ID" value="GBG87557"/>
    <property type="gene ID" value="CBR_g45615"/>
</dbReference>
<accession>A0A388LZ11</accession>